<evidence type="ECO:0000313" key="2">
    <source>
        <dbReference type="Proteomes" id="UP000319738"/>
    </source>
</evidence>
<dbReference type="EMBL" id="MK894437">
    <property type="protein sequence ID" value="QDF16009.1"/>
    <property type="molecule type" value="Genomic_DNA"/>
</dbReference>
<proteinExistence type="predicted"/>
<dbReference type="GO" id="GO:0016301">
    <property type="term" value="F:kinase activity"/>
    <property type="evidence" value="ECO:0007669"/>
    <property type="project" value="UniProtKB-KW"/>
</dbReference>
<protein>
    <submittedName>
        <fullName evidence="1">Thymidylate kinase</fullName>
    </submittedName>
</protein>
<dbReference type="InterPro" id="IPR027417">
    <property type="entry name" value="P-loop_NTPase"/>
</dbReference>
<keyword evidence="2" id="KW-1185">Reference proteome</keyword>
<keyword evidence="1" id="KW-0418">Kinase</keyword>
<dbReference type="KEGG" id="vg:56214230"/>
<evidence type="ECO:0000313" key="1">
    <source>
        <dbReference type="EMBL" id="QDF16009.1"/>
    </source>
</evidence>
<dbReference type="GeneID" id="56214230"/>
<dbReference type="Gene3D" id="3.40.50.300">
    <property type="entry name" value="P-loop containing nucleotide triphosphate hydrolases"/>
    <property type="match status" value="1"/>
</dbReference>
<keyword evidence="1" id="KW-0808">Transferase</keyword>
<reference evidence="1 2" key="1">
    <citation type="submission" date="2019-05" db="EMBL/GenBank/DDBJ databases">
        <authorList>
            <person name="Escoto-Diaz C.E."/>
            <person name="Dunn C.M."/>
            <person name="Emiroglu E.C."/>
            <person name="Foster A.J."/>
            <person name="Jackson B.L."/>
            <person name="Kidd N.C."/>
            <person name="McNeill E.S."/>
            <person name="Scott S.A."/>
            <person name="Small J.T."/>
            <person name="Smith A.T."/>
            <person name="Stanek A.M."/>
            <person name="Wise B.M."/>
            <person name="Frost V.J."/>
            <person name="Westover K.M."/>
            <person name="Garlena R.A."/>
            <person name="Russell D.A."/>
            <person name="Pope W.H."/>
            <person name="Jacobs-Sera D."/>
            <person name="Hatfull G.F."/>
        </authorList>
    </citation>
    <scope>NUCLEOTIDE SEQUENCE [LARGE SCALE GENOMIC DNA]</scope>
</reference>
<gene>
    <name evidence="1" type="primary">44</name>
    <name evidence="1" type="ORF">SEA_MONCHOIX_44</name>
</gene>
<dbReference type="Proteomes" id="UP000319738">
    <property type="component" value="Segment"/>
</dbReference>
<dbReference type="SUPFAM" id="SSF52540">
    <property type="entry name" value="P-loop containing nucleoside triphosphate hydrolases"/>
    <property type="match status" value="1"/>
</dbReference>
<name>A0A4Y6EL61_9CAUD</name>
<sequence length="194" mass="22374">MFIVFEGPDEVGKTTLSTELSHNHSPIYNATKENYAAAVAEYANEPDLVQTFDRIDWLTHMMYRLAMPDKEWNDERIRTVFAMPEAHLVLSVHQPDLVPEAEGENYTELHSTKVNQSYYHFLDILAGLNKVWDYTLWKSVTAFEVTRDAETGEFHRQLRVFDAPGFPWGSQYEKLVNDGPSLLELLRYADSKIG</sequence>
<accession>A0A4Y6EL61</accession>
<organism evidence="1 2">
    <name type="scientific">Microbacterium phage MonChoix</name>
    <dbReference type="NCBI Taxonomy" id="2590880"/>
    <lineage>
        <taxon>Viruses</taxon>
        <taxon>Duplodnaviria</taxon>
        <taxon>Heunggongvirae</taxon>
        <taxon>Uroviricota</taxon>
        <taxon>Caudoviricetes</taxon>
        <taxon>Ilzatvirus</taxon>
        <taxon>Ilzatvirus monchoix</taxon>
    </lineage>
</organism>
<dbReference type="RefSeq" id="YP_009908683.1">
    <property type="nucleotide sequence ID" value="NC_049928.1"/>
</dbReference>